<keyword evidence="2" id="KW-1185">Reference proteome</keyword>
<organism evidence="1 2">
    <name type="scientific">Tubulinosema ratisbonensis</name>
    <dbReference type="NCBI Taxonomy" id="291195"/>
    <lineage>
        <taxon>Eukaryota</taxon>
        <taxon>Fungi</taxon>
        <taxon>Fungi incertae sedis</taxon>
        <taxon>Microsporidia</taxon>
        <taxon>Tubulinosematoidea</taxon>
        <taxon>Tubulinosematidae</taxon>
        <taxon>Tubulinosema</taxon>
    </lineage>
</organism>
<dbReference type="EMBL" id="RCSS01000297">
    <property type="protein sequence ID" value="RVD92149.1"/>
    <property type="molecule type" value="Genomic_DNA"/>
</dbReference>
<protein>
    <submittedName>
        <fullName evidence="1">Uncharacterized protein</fullName>
    </submittedName>
</protein>
<dbReference type="VEuPathDB" id="MicrosporidiaDB:TUBRATIS_13570"/>
<reference evidence="1 2" key="1">
    <citation type="submission" date="2018-10" db="EMBL/GenBank/DDBJ databases">
        <title>Draft genome sequence of the microsporidian Tubulinosema ratisbonensis.</title>
        <authorList>
            <person name="Polonais V."/>
            <person name="Peyretaillade E."/>
            <person name="Niehus S."/>
            <person name="Wawrzyniak I."/>
            <person name="Franchet A."/>
            <person name="Gaspin C."/>
            <person name="Reichstadt M."/>
            <person name="Belser C."/>
            <person name="Labadie K."/>
            <person name="Delbac F."/>
            <person name="Ferrandon D."/>
        </authorList>
    </citation>
    <scope>NUCLEOTIDE SEQUENCE [LARGE SCALE GENOMIC DNA]</scope>
    <source>
        <strain evidence="1 2">Franzen</strain>
    </source>
</reference>
<dbReference type="OrthoDB" id="407509at2759"/>
<name>A0A437AM47_9MICR</name>
<sequence>MCFIRLFFAIKIISNTQDNTTDNLDKKEGLEYVKDLIVNLPKKKFITFKPIKISLKTIGIKIPIDKLKRTVKTYKKVFLLLTDKHIDSMKALKFKNPITDRKIIKYLIFYESFKAHQKYIFIINEIFKIFFFNDYEKKNFYNELLNDGLKGDKEFLEFILYEYLYKENVLKSQINTFTPCDYDNILIYAFLKFLSHIQRFYYINPDSYQVYLRYNIYIFNSKKNIFTLNLFFYILNNNIFNSSDFKFLSQFCPEFYILKYIHFTNSRSTSASKTLHYISTLSIFNMRIIFILIFGNFQKFFTLKYIPLYKLEIVNNLKTRLLFFIYSLFQNKNSKISNLIYKQSIESILNAVFCQVNNISLNYNTLTKLQIAKDEINKLNKL</sequence>
<evidence type="ECO:0000313" key="1">
    <source>
        <dbReference type="EMBL" id="RVD92149.1"/>
    </source>
</evidence>
<dbReference type="AlphaFoldDB" id="A0A437AM47"/>
<evidence type="ECO:0000313" key="2">
    <source>
        <dbReference type="Proteomes" id="UP000282876"/>
    </source>
</evidence>
<comment type="caution">
    <text evidence="1">The sequence shown here is derived from an EMBL/GenBank/DDBJ whole genome shotgun (WGS) entry which is preliminary data.</text>
</comment>
<proteinExistence type="predicted"/>
<gene>
    <name evidence="1" type="ORF">TUBRATIS_13570</name>
</gene>
<dbReference type="Proteomes" id="UP000282876">
    <property type="component" value="Unassembled WGS sequence"/>
</dbReference>
<accession>A0A437AM47</accession>